<comment type="caution">
    <text evidence="2">The sequence shown here is derived from an EMBL/GenBank/DDBJ whole genome shotgun (WGS) entry which is preliminary data.</text>
</comment>
<sequence length="104" mass="12175">MESENNLKQKQKLELVVCNGVKDVFGMDFYVEHESCCFCIGGFSCYYIGGYEQGYGTFIQVGLFCMVIPFKWVVFMIHYHDCKERYLVKKTDEELGKDVRVLQK</sequence>
<evidence type="ECO:0008006" key="4">
    <source>
        <dbReference type="Google" id="ProtNLM"/>
    </source>
</evidence>
<gene>
    <name evidence="2" type="ORF">VFH_U091200</name>
</gene>
<reference evidence="2 3" key="1">
    <citation type="submission" date="2023-01" db="EMBL/GenBank/DDBJ databases">
        <authorList>
            <person name="Kreplak J."/>
        </authorList>
    </citation>
    <scope>NUCLEOTIDE SEQUENCE [LARGE SCALE GENOMIC DNA]</scope>
</reference>
<dbReference type="PANTHER" id="PTHR36714">
    <property type="entry name" value="T23E23.1"/>
    <property type="match status" value="1"/>
</dbReference>
<dbReference type="Proteomes" id="UP001157006">
    <property type="component" value="Unassembled WGS sequence"/>
</dbReference>
<keyword evidence="3" id="KW-1185">Reference proteome</keyword>
<keyword evidence="1" id="KW-1133">Transmembrane helix</keyword>
<proteinExistence type="predicted"/>
<accession>A0AAV0YJ07</accession>
<evidence type="ECO:0000313" key="3">
    <source>
        <dbReference type="Proteomes" id="UP001157006"/>
    </source>
</evidence>
<organism evidence="2 3">
    <name type="scientific">Vicia faba</name>
    <name type="common">Broad bean</name>
    <name type="synonym">Faba vulgaris</name>
    <dbReference type="NCBI Taxonomy" id="3906"/>
    <lineage>
        <taxon>Eukaryota</taxon>
        <taxon>Viridiplantae</taxon>
        <taxon>Streptophyta</taxon>
        <taxon>Embryophyta</taxon>
        <taxon>Tracheophyta</taxon>
        <taxon>Spermatophyta</taxon>
        <taxon>Magnoliopsida</taxon>
        <taxon>eudicotyledons</taxon>
        <taxon>Gunneridae</taxon>
        <taxon>Pentapetalae</taxon>
        <taxon>rosids</taxon>
        <taxon>fabids</taxon>
        <taxon>Fabales</taxon>
        <taxon>Fabaceae</taxon>
        <taxon>Papilionoideae</taxon>
        <taxon>50 kb inversion clade</taxon>
        <taxon>NPAAA clade</taxon>
        <taxon>Hologalegina</taxon>
        <taxon>IRL clade</taxon>
        <taxon>Fabeae</taxon>
        <taxon>Vicia</taxon>
    </lineage>
</organism>
<dbReference type="EMBL" id="CATIWC010002323">
    <property type="protein sequence ID" value="CAI8584754.1"/>
    <property type="molecule type" value="Genomic_DNA"/>
</dbReference>
<protein>
    <recommendedName>
        <fullName evidence="4">Transmembrane protein</fullName>
    </recommendedName>
</protein>
<dbReference type="PANTHER" id="PTHR36714:SF7">
    <property type="entry name" value="TRANSMEMBRANE PROTEIN"/>
    <property type="match status" value="1"/>
</dbReference>
<keyword evidence="1" id="KW-0812">Transmembrane</keyword>
<name>A0AAV0YJ07_VICFA</name>
<evidence type="ECO:0000313" key="2">
    <source>
        <dbReference type="EMBL" id="CAI8584754.1"/>
    </source>
</evidence>
<feature type="transmembrane region" description="Helical" evidence="1">
    <location>
        <begin position="58"/>
        <end position="79"/>
    </location>
</feature>
<evidence type="ECO:0000256" key="1">
    <source>
        <dbReference type="SAM" id="Phobius"/>
    </source>
</evidence>
<dbReference type="AlphaFoldDB" id="A0AAV0YJ07"/>
<keyword evidence="1" id="KW-0472">Membrane</keyword>